<dbReference type="Pfam" id="PF00296">
    <property type="entry name" value="Bac_luciferase"/>
    <property type="match status" value="1"/>
</dbReference>
<dbReference type="EMBL" id="JARESE010000001">
    <property type="protein sequence ID" value="MDE8650162.1"/>
    <property type="molecule type" value="Genomic_DNA"/>
</dbReference>
<dbReference type="PANTHER" id="PTHR30137:SF8">
    <property type="entry name" value="BLR5498 PROTEIN"/>
    <property type="match status" value="1"/>
</dbReference>
<feature type="domain" description="Luciferase-like" evidence="3">
    <location>
        <begin position="7"/>
        <end position="294"/>
    </location>
</feature>
<evidence type="ECO:0000256" key="1">
    <source>
        <dbReference type="ARBA" id="ARBA00023002"/>
    </source>
</evidence>
<keyword evidence="1" id="KW-0560">Oxidoreductase</keyword>
<evidence type="ECO:0000256" key="2">
    <source>
        <dbReference type="ARBA" id="ARBA00023033"/>
    </source>
</evidence>
<reference evidence="4 5" key="1">
    <citation type="submission" date="2023-03" db="EMBL/GenBank/DDBJ databases">
        <title>NovoSphingobium album sp. nov. isolated from polycyclic aromatic hydrocarbons- and heavy-metal polluted soil.</title>
        <authorList>
            <person name="Liu Z."/>
            <person name="Wang K."/>
        </authorList>
    </citation>
    <scope>NUCLEOTIDE SEQUENCE [LARGE SCALE GENOMIC DNA]</scope>
    <source>
        <strain evidence="4 5">H3SJ31-1</strain>
    </source>
</reference>
<keyword evidence="5" id="KW-1185">Reference proteome</keyword>
<dbReference type="RefSeq" id="WP_275226247.1">
    <property type="nucleotide sequence ID" value="NZ_JARESE010000001.1"/>
</dbReference>
<name>A0ABT5WJD9_9SPHN</name>
<comment type="caution">
    <text evidence="4">The sequence shown here is derived from an EMBL/GenBank/DDBJ whole genome shotgun (WGS) entry which is preliminary data.</text>
</comment>
<organism evidence="4 5">
    <name type="scientific">Novosphingobium album</name>
    <name type="common">ex Liu et al. 2023</name>
    <dbReference type="NCBI Taxonomy" id="3031130"/>
    <lineage>
        <taxon>Bacteria</taxon>
        <taxon>Pseudomonadati</taxon>
        <taxon>Pseudomonadota</taxon>
        <taxon>Alphaproteobacteria</taxon>
        <taxon>Sphingomonadales</taxon>
        <taxon>Sphingomonadaceae</taxon>
        <taxon>Novosphingobium</taxon>
    </lineage>
</organism>
<protein>
    <submittedName>
        <fullName evidence="4">LLM class flavin-dependent oxidoreductase</fullName>
    </submittedName>
</protein>
<keyword evidence="2" id="KW-0503">Monooxygenase</keyword>
<dbReference type="PANTHER" id="PTHR30137">
    <property type="entry name" value="LUCIFERASE-LIKE MONOOXYGENASE"/>
    <property type="match status" value="1"/>
</dbReference>
<dbReference type="Proteomes" id="UP001216253">
    <property type="component" value="Unassembled WGS sequence"/>
</dbReference>
<dbReference type="InterPro" id="IPR011251">
    <property type="entry name" value="Luciferase-like_dom"/>
</dbReference>
<gene>
    <name evidence="4" type="ORF">PYV00_00340</name>
</gene>
<proteinExistence type="predicted"/>
<dbReference type="SUPFAM" id="SSF51679">
    <property type="entry name" value="Bacterial luciferase-like"/>
    <property type="match status" value="1"/>
</dbReference>
<dbReference type="Gene3D" id="3.20.20.30">
    <property type="entry name" value="Luciferase-like domain"/>
    <property type="match status" value="1"/>
</dbReference>
<evidence type="ECO:0000259" key="3">
    <source>
        <dbReference type="Pfam" id="PF00296"/>
    </source>
</evidence>
<dbReference type="InterPro" id="IPR050766">
    <property type="entry name" value="Bact_Lucif_Oxidored"/>
</dbReference>
<evidence type="ECO:0000313" key="4">
    <source>
        <dbReference type="EMBL" id="MDE8650162.1"/>
    </source>
</evidence>
<sequence length="336" mass="37605">MTGNLTFGYLYDFRNPREFHRSPAELYAETLDVIAETERLGFTGAWVPEHHLADDGYMPSPMLALAAIAARTRTIRIGSAVGLGPLYDPLRFAEDCAVLDILSNGRVEMGLAIGYRRREYAAMGLDFGKRGARFDEFLSIVRRLWDGETVDFEGAHFRLQGARVEPRSPRGQIPLFIGGFAPKALQRVAKYGDGYFGNEEVCETYLDALVAQGKDPSHARIWLQNLMLVVARDKQAAIDELAPYFHQVSNAYGAWMNEDNAIGLANAALKPMDLDAFKRSHIMHVMTPDEAIDHFRAQRGRVPVEHVMLMRPPGLPADRFLDYAGLFASEVIPAFR</sequence>
<accession>A0ABT5WJD9</accession>
<evidence type="ECO:0000313" key="5">
    <source>
        <dbReference type="Proteomes" id="UP001216253"/>
    </source>
</evidence>
<dbReference type="InterPro" id="IPR036661">
    <property type="entry name" value="Luciferase-like_sf"/>
</dbReference>